<feature type="compositionally biased region" description="Polar residues" evidence="1">
    <location>
        <begin position="298"/>
        <end position="320"/>
    </location>
</feature>
<evidence type="ECO:0000313" key="2">
    <source>
        <dbReference type="EMBL" id="KAK4464531.1"/>
    </source>
</evidence>
<name>A0AAV9HUV2_9PEZI</name>
<dbReference type="Proteomes" id="UP001321749">
    <property type="component" value="Unassembled WGS sequence"/>
</dbReference>
<protein>
    <submittedName>
        <fullName evidence="2">Uncharacterized protein</fullName>
    </submittedName>
</protein>
<comment type="caution">
    <text evidence="2">The sequence shown here is derived from an EMBL/GenBank/DDBJ whole genome shotgun (WGS) entry which is preliminary data.</text>
</comment>
<organism evidence="2 3">
    <name type="scientific">Cladorrhinum samala</name>
    <dbReference type="NCBI Taxonomy" id="585594"/>
    <lineage>
        <taxon>Eukaryota</taxon>
        <taxon>Fungi</taxon>
        <taxon>Dikarya</taxon>
        <taxon>Ascomycota</taxon>
        <taxon>Pezizomycotina</taxon>
        <taxon>Sordariomycetes</taxon>
        <taxon>Sordariomycetidae</taxon>
        <taxon>Sordariales</taxon>
        <taxon>Podosporaceae</taxon>
        <taxon>Cladorrhinum</taxon>
    </lineage>
</organism>
<sequence>MDPFSSSADLLRLSRLRFDQAFDNYLDSLDYDTDIIYDEVGAAPDVNEWPFSKFRLEVWVYTPRGQNRRDNDRLAAAIAGLGPGLKGWHVRGVQPDRSAQLNNRGRFIPLQVDFHWRGSRSSLELISDLREIFYSELSPIATERLPEAPDAPLQAFPMVLLPMGSGLTEEVKNCHTHIKIIIPLQVRSGLSVETKKDYTMTDLFNLVMPVLHYATIGTSLARILSRDALAAWTNNQPLTETYDKASELIFSFRAHAAEKICAEMVTREGVAAEWQKIQCLLDGMSTVMRHVQDCIDKASSTPSSCTKPLSASETQRSTGRPTRASRMAVVPRDGKDLKNRKSHLYASSVGLGVVGIVLLLLSSPLEAAQFAIGGTLMASFGVIKSCKEDAVIRKHWKLADEFLSKLETFNETLRDANMIFTAAFTSEVLHLPLGSQQFMSTERDNVLKGLGVDVNTLSSGDTARALGDEATDKLERFCEVYREFEALRERVQKSAALVATRTIEGKDGQTP</sequence>
<reference evidence="2" key="2">
    <citation type="submission" date="2023-06" db="EMBL/GenBank/DDBJ databases">
        <authorList>
            <consortium name="Lawrence Berkeley National Laboratory"/>
            <person name="Mondo S.J."/>
            <person name="Hensen N."/>
            <person name="Bonometti L."/>
            <person name="Westerberg I."/>
            <person name="Brannstrom I.O."/>
            <person name="Guillou S."/>
            <person name="Cros-Aarteil S."/>
            <person name="Calhoun S."/>
            <person name="Haridas S."/>
            <person name="Kuo A."/>
            <person name="Pangilinan J."/>
            <person name="Riley R."/>
            <person name="Labutti K."/>
            <person name="Andreopoulos B."/>
            <person name="Lipzen A."/>
            <person name="Chen C."/>
            <person name="Yanf M."/>
            <person name="Daum C."/>
            <person name="Ng V."/>
            <person name="Clum A."/>
            <person name="Steindorff A."/>
            <person name="Ohm R."/>
            <person name="Martin F."/>
            <person name="Silar P."/>
            <person name="Natvig D."/>
            <person name="Lalanne C."/>
            <person name="Gautier V."/>
            <person name="Ament-Velasquez S.L."/>
            <person name="Kruys A."/>
            <person name="Hutchinson M.I."/>
            <person name="Powell A.J."/>
            <person name="Barry K."/>
            <person name="Miller A.N."/>
            <person name="Grigoriev I.V."/>
            <person name="Debuchy R."/>
            <person name="Gladieux P."/>
            <person name="Thoren M.H."/>
            <person name="Johannesson H."/>
        </authorList>
    </citation>
    <scope>NUCLEOTIDE SEQUENCE</scope>
    <source>
        <strain evidence="2">PSN324</strain>
    </source>
</reference>
<reference evidence="2" key="1">
    <citation type="journal article" date="2023" name="Mol. Phylogenet. Evol.">
        <title>Genome-scale phylogeny and comparative genomics of the fungal order Sordariales.</title>
        <authorList>
            <person name="Hensen N."/>
            <person name="Bonometti L."/>
            <person name="Westerberg I."/>
            <person name="Brannstrom I.O."/>
            <person name="Guillou S."/>
            <person name="Cros-Aarteil S."/>
            <person name="Calhoun S."/>
            <person name="Haridas S."/>
            <person name="Kuo A."/>
            <person name="Mondo S."/>
            <person name="Pangilinan J."/>
            <person name="Riley R."/>
            <person name="LaButti K."/>
            <person name="Andreopoulos B."/>
            <person name="Lipzen A."/>
            <person name="Chen C."/>
            <person name="Yan M."/>
            <person name="Daum C."/>
            <person name="Ng V."/>
            <person name="Clum A."/>
            <person name="Steindorff A."/>
            <person name="Ohm R.A."/>
            <person name="Martin F."/>
            <person name="Silar P."/>
            <person name="Natvig D.O."/>
            <person name="Lalanne C."/>
            <person name="Gautier V."/>
            <person name="Ament-Velasquez S.L."/>
            <person name="Kruys A."/>
            <person name="Hutchinson M.I."/>
            <person name="Powell A.J."/>
            <person name="Barry K."/>
            <person name="Miller A.N."/>
            <person name="Grigoriev I.V."/>
            <person name="Debuchy R."/>
            <person name="Gladieux P."/>
            <person name="Hiltunen Thoren M."/>
            <person name="Johannesson H."/>
        </authorList>
    </citation>
    <scope>NUCLEOTIDE SEQUENCE</scope>
    <source>
        <strain evidence="2">PSN324</strain>
    </source>
</reference>
<feature type="region of interest" description="Disordered" evidence="1">
    <location>
        <begin position="298"/>
        <end position="328"/>
    </location>
</feature>
<evidence type="ECO:0000256" key="1">
    <source>
        <dbReference type="SAM" id="MobiDB-lite"/>
    </source>
</evidence>
<gene>
    <name evidence="2" type="ORF">QBC42DRAFT_249440</name>
</gene>
<dbReference type="AlphaFoldDB" id="A0AAV9HUV2"/>
<accession>A0AAV9HUV2</accession>
<evidence type="ECO:0000313" key="3">
    <source>
        <dbReference type="Proteomes" id="UP001321749"/>
    </source>
</evidence>
<keyword evidence="3" id="KW-1185">Reference proteome</keyword>
<proteinExistence type="predicted"/>
<dbReference type="EMBL" id="MU864947">
    <property type="protein sequence ID" value="KAK4464531.1"/>
    <property type="molecule type" value="Genomic_DNA"/>
</dbReference>